<evidence type="ECO:0000256" key="2">
    <source>
        <dbReference type="ARBA" id="ARBA00008520"/>
    </source>
</evidence>
<dbReference type="Proteomes" id="UP000253606">
    <property type="component" value="Chromosome"/>
</dbReference>
<evidence type="ECO:0000256" key="4">
    <source>
        <dbReference type="ARBA" id="ARBA00022729"/>
    </source>
</evidence>
<keyword evidence="6" id="KW-1185">Reference proteome</keyword>
<dbReference type="PANTHER" id="PTHR43649">
    <property type="entry name" value="ARABINOSE-BINDING PROTEIN-RELATED"/>
    <property type="match status" value="1"/>
</dbReference>
<protein>
    <submittedName>
        <fullName evidence="5">Maltose/maltodextrin ABC transporter, substrate binding periplasmic protein MalE</fullName>
    </submittedName>
</protein>
<dbReference type="EMBL" id="CP030840">
    <property type="protein sequence ID" value="AXC12812.1"/>
    <property type="molecule type" value="Genomic_DNA"/>
</dbReference>
<organism evidence="5 6">
    <name type="scientific">Acidisarcina polymorpha</name>
    <dbReference type="NCBI Taxonomy" id="2211140"/>
    <lineage>
        <taxon>Bacteria</taxon>
        <taxon>Pseudomonadati</taxon>
        <taxon>Acidobacteriota</taxon>
        <taxon>Terriglobia</taxon>
        <taxon>Terriglobales</taxon>
        <taxon>Acidobacteriaceae</taxon>
        <taxon>Acidisarcina</taxon>
    </lineage>
</organism>
<evidence type="ECO:0000313" key="5">
    <source>
        <dbReference type="EMBL" id="AXC12812.1"/>
    </source>
</evidence>
<sequence>MQDNTREDRDRSRNIFMNICRSIHHQLQNTPPFTTVLLFCMVFGCSNPASAPGTVSFLDQEWSQPDELSSAARESQEFTRETGIAIRQSPVPNTLFSSLPPQAQLGLLRRSLQERGPIPDVLGIDVIWPGILSDDLIDVGHDFATELSTMDPQLVSSYTVHGKVVAVPYHAHVGVLAFRSDLLLQYGYSRPPETWDELEQMAARIQAGERAKGKKDFWGYVWQGAATEGLTCNALEWQVSEGGGRIIEDDGTISVNNPAAIRSWQRAARWIGRISPPGVVAYQEVDSLSAWDAGNAAFMRSWQWGYRLTHPRDSPLRDRTGYTSMPGGSVGRVGTLGGVGLAVPRSSTHPREALALIRFLIAKEQESKVDPAHFVPIPPTQLYDLPQILQAYAPSTRLNQQNSWLVSRPSNVTGRAYENVTQAYTQSVHSVLTGQKSAPEAAAELEKQLIRITGFRPGPPKM</sequence>
<dbReference type="SUPFAM" id="SSF53850">
    <property type="entry name" value="Periplasmic binding protein-like II"/>
    <property type="match status" value="1"/>
</dbReference>
<comment type="similarity">
    <text evidence="2">Belongs to the bacterial solute-binding protein 1 family.</text>
</comment>
<keyword evidence="3" id="KW-0813">Transport</keyword>
<name>A0A2Z5G128_9BACT</name>
<dbReference type="KEGG" id="abas:ACPOL_3527"/>
<keyword evidence="4" id="KW-0732">Signal</keyword>
<dbReference type="Pfam" id="PF01547">
    <property type="entry name" value="SBP_bac_1"/>
    <property type="match status" value="1"/>
</dbReference>
<dbReference type="AlphaFoldDB" id="A0A2Z5G128"/>
<dbReference type="GO" id="GO:0042597">
    <property type="term" value="C:periplasmic space"/>
    <property type="evidence" value="ECO:0007669"/>
    <property type="project" value="UniProtKB-SubCell"/>
</dbReference>
<comment type="subcellular location">
    <subcellularLocation>
        <location evidence="1">Periplasm</location>
    </subcellularLocation>
</comment>
<accession>A0A2Z5G128</accession>
<evidence type="ECO:0000313" key="6">
    <source>
        <dbReference type="Proteomes" id="UP000253606"/>
    </source>
</evidence>
<dbReference type="InterPro" id="IPR050490">
    <property type="entry name" value="Bact_solute-bd_prot1"/>
</dbReference>
<evidence type="ECO:0000256" key="1">
    <source>
        <dbReference type="ARBA" id="ARBA00004418"/>
    </source>
</evidence>
<dbReference type="PANTHER" id="PTHR43649:SF34">
    <property type="entry name" value="ABC TRANSPORTER PERIPLASMIC-BINDING PROTEIN YCJN-RELATED"/>
    <property type="match status" value="1"/>
</dbReference>
<gene>
    <name evidence="5" type="ORF">ACPOL_3527</name>
</gene>
<evidence type="ECO:0000256" key="3">
    <source>
        <dbReference type="ARBA" id="ARBA00022448"/>
    </source>
</evidence>
<proteinExistence type="inferred from homology"/>
<reference evidence="5 6" key="1">
    <citation type="journal article" date="2018" name="Front. Microbiol.">
        <title>Hydrolytic Capabilities as a Key to Environmental Success: Chitinolytic and Cellulolytic Acidobacteria From Acidic Sub-arctic Soils and Boreal Peatlands.</title>
        <authorList>
            <person name="Belova S.E."/>
            <person name="Ravin N.V."/>
            <person name="Pankratov T.A."/>
            <person name="Rakitin A.L."/>
            <person name="Ivanova A.A."/>
            <person name="Beletsky A.V."/>
            <person name="Mardanov A.V."/>
            <person name="Sinninghe Damste J.S."/>
            <person name="Dedysh S.N."/>
        </authorList>
    </citation>
    <scope>NUCLEOTIDE SEQUENCE [LARGE SCALE GENOMIC DNA]</scope>
    <source>
        <strain evidence="5 6">SBC82</strain>
    </source>
</reference>
<dbReference type="InterPro" id="IPR006059">
    <property type="entry name" value="SBP"/>
</dbReference>
<dbReference type="Gene3D" id="3.40.190.10">
    <property type="entry name" value="Periplasmic binding protein-like II"/>
    <property type="match status" value="2"/>
</dbReference>